<feature type="compositionally biased region" description="Basic residues" evidence="10">
    <location>
        <begin position="166"/>
        <end position="179"/>
    </location>
</feature>
<dbReference type="GO" id="GO:0010468">
    <property type="term" value="P:regulation of gene expression"/>
    <property type="evidence" value="ECO:0007669"/>
    <property type="project" value="TreeGrafter"/>
</dbReference>
<evidence type="ECO:0000256" key="8">
    <source>
        <dbReference type="ARBA" id="ARBA00023242"/>
    </source>
</evidence>
<organism evidence="12 13">
    <name type="scientific">Tetraodon nigroviridis</name>
    <name type="common">Spotted green pufferfish</name>
    <name type="synonym">Chelonodon nigroviridis</name>
    <dbReference type="NCBI Taxonomy" id="99883"/>
    <lineage>
        <taxon>Eukaryota</taxon>
        <taxon>Metazoa</taxon>
        <taxon>Chordata</taxon>
        <taxon>Craniata</taxon>
        <taxon>Vertebrata</taxon>
        <taxon>Euteleostomi</taxon>
        <taxon>Actinopterygii</taxon>
        <taxon>Neopterygii</taxon>
        <taxon>Teleostei</taxon>
        <taxon>Neoteleostei</taxon>
        <taxon>Acanthomorphata</taxon>
        <taxon>Eupercaria</taxon>
        <taxon>Tetraodontiformes</taxon>
        <taxon>Tetradontoidea</taxon>
        <taxon>Tetraodontidae</taxon>
        <taxon>Tetraodon</taxon>
    </lineage>
</organism>
<dbReference type="PANTHER" id="PTHR16515">
    <property type="entry name" value="PR DOMAIN ZINC FINGER PROTEIN"/>
    <property type="match status" value="1"/>
</dbReference>
<evidence type="ECO:0000313" key="12">
    <source>
        <dbReference type="Ensembl" id="ENSTNIP00000002121.1"/>
    </source>
</evidence>
<sequence length="594" mass="64894">MRCFSSQIYEDNKCSHEDLDTRWAEEKKPEGSTQPGTESGSAAGSGGLSRPATVGGKSVQHRLSEKVMEAKKEVKNVCGPATDSQGQTAEVPRKSRRRQKMQPSSPGDRSHPDAAGQRSGICSTVPLPTGLDNHTDTKVPSTVSAPFTGDLPYNVSSPQPVISARVAHHVPARQRRKRQGREEADGAVTDAAPSARAKRSDATRRQRSKREQHTSARGGNTEAERDVQPEQTEHGGPLNVCRIKRSGPRADEQVPAKVSRLEGCQETSSASGLGVDLKESVESDFSPETRERITDGKTDRPSLQPREREEGPSTRAADEGEQTADASCSEGARPERRCNPLKNQIWSSDQLSTLQEFPQVKTEHVEMELDRSRLESGSAKSLDSSSTVPPDGLYDQSKVSRRKKGGRRRKRMSHVVSQSPTTEEKKNPTDAQQDPDVGDVGAGDPTGETLNAVYTKKGGKTVLKCGFCGQIVKFMSQFLIHQRTHTGERPFKCPECGKGFSKNSNLNLHLKTHKKNNLQEKCPYCGKTFRFPSALIRHIRVHTGEKPYKCDVCGKAFGQAYFLRVHELTHCATTALAAASPSVTTATPKITPDT</sequence>
<accession>H3C1K5</accession>
<feature type="compositionally biased region" description="Basic and acidic residues" evidence="10">
    <location>
        <begin position="222"/>
        <end position="233"/>
    </location>
</feature>
<dbReference type="PANTHER" id="PTHR16515:SF49">
    <property type="entry name" value="GASTRULA ZINC FINGER PROTEIN XLCGF49.1-LIKE-RELATED"/>
    <property type="match status" value="1"/>
</dbReference>
<evidence type="ECO:0000256" key="5">
    <source>
        <dbReference type="ARBA" id="ARBA00022771"/>
    </source>
</evidence>
<dbReference type="GO" id="GO:0003677">
    <property type="term" value="F:DNA binding"/>
    <property type="evidence" value="ECO:0007669"/>
    <property type="project" value="UniProtKB-KW"/>
</dbReference>
<dbReference type="Gene3D" id="3.30.160.60">
    <property type="entry name" value="Classic Zinc Finger"/>
    <property type="match status" value="4"/>
</dbReference>
<dbReference type="PROSITE" id="PS00028">
    <property type="entry name" value="ZINC_FINGER_C2H2_1"/>
    <property type="match status" value="4"/>
</dbReference>
<dbReference type="FunFam" id="3.30.160.60:FF:000045">
    <property type="entry name" value="ZFP69 zinc finger protein B"/>
    <property type="match status" value="1"/>
</dbReference>
<dbReference type="SUPFAM" id="SSF57667">
    <property type="entry name" value="beta-beta-alpha zinc fingers"/>
    <property type="match status" value="2"/>
</dbReference>
<keyword evidence="3" id="KW-0479">Metal-binding</keyword>
<dbReference type="GO" id="GO:0008270">
    <property type="term" value="F:zinc ion binding"/>
    <property type="evidence" value="ECO:0007669"/>
    <property type="project" value="UniProtKB-KW"/>
</dbReference>
<feature type="domain" description="C2H2-type" evidence="11">
    <location>
        <begin position="548"/>
        <end position="575"/>
    </location>
</feature>
<keyword evidence="8" id="KW-0539">Nucleus</keyword>
<dbReference type="Pfam" id="PF00096">
    <property type="entry name" value="zf-C2H2"/>
    <property type="match status" value="3"/>
</dbReference>
<feature type="compositionally biased region" description="Basic residues" evidence="10">
    <location>
        <begin position="399"/>
        <end position="413"/>
    </location>
</feature>
<reference evidence="12" key="2">
    <citation type="submission" date="2025-08" db="UniProtKB">
        <authorList>
            <consortium name="Ensembl"/>
        </authorList>
    </citation>
    <scope>IDENTIFICATION</scope>
</reference>
<dbReference type="GeneTree" id="ENSGT01150000286953"/>
<reference evidence="12" key="3">
    <citation type="submission" date="2025-09" db="UniProtKB">
        <authorList>
            <consortium name="Ensembl"/>
        </authorList>
    </citation>
    <scope>IDENTIFICATION</scope>
</reference>
<feature type="compositionally biased region" description="Low complexity" evidence="10">
    <location>
        <begin position="434"/>
        <end position="444"/>
    </location>
</feature>
<feature type="compositionally biased region" description="Basic and acidic residues" evidence="10">
    <location>
        <begin position="62"/>
        <end position="75"/>
    </location>
</feature>
<keyword evidence="7" id="KW-0238">DNA-binding</keyword>
<dbReference type="FunFam" id="3.30.160.60:FF:002343">
    <property type="entry name" value="Zinc finger protein 33A"/>
    <property type="match status" value="1"/>
</dbReference>
<dbReference type="FunFam" id="3.30.160.60:FF:001442">
    <property type="entry name" value="zinc finger protein 696"/>
    <property type="match status" value="1"/>
</dbReference>
<evidence type="ECO:0000256" key="6">
    <source>
        <dbReference type="ARBA" id="ARBA00022833"/>
    </source>
</evidence>
<protein>
    <recommendedName>
        <fullName evidence="11">C2H2-type domain-containing protein</fullName>
    </recommendedName>
</protein>
<dbReference type="InterPro" id="IPR013087">
    <property type="entry name" value="Znf_C2H2_type"/>
</dbReference>
<evidence type="ECO:0000256" key="4">
    <source>
        <dbReference type="ARBA" id="ARBA00022737"/>
    </source>
</evidence>
<feature type="compositionally biased region" description="Basic and acidic residues" evidence="10">
    <location>
        <begin position="361"/>
        <end position="374"/>
    </location>
</feature>
<feature type="compositionally biased region" description="Basic and acidic residues" evidence="10">
    <location>
        <begin position="10"/>
        <end position="30"/>
    </location>
</feature>
<feature type="domain" description="C2H2-type" evidence="11">
    <location>
        <begin position="491"/>
        <end position="518"/>
    </location>
</feature>
<dbReference type="InterPro" id="IPR036236">
    <property type="entry name" value="Znf_C2H2_sf"/>
</dbReference>
<comment type="similarity">
    <text evidence="2">Belongs to the krueppel C2H2-type zinc-finger protein family.</text>
</comment>
<comment type="subcellular location">
    <subcellularLocation>
        <location evidence="1">Nucleus</location>
    </subcellularLocation>
</comment>
<evidence type="ECO:0000256" key="2">
    <source>
        <dbReference type="ARBA" id="ARBA00006991"/>
    </source>
</evidence>
<evidence type="ECO:0000313" key="13">
    <source>
        <dbReference type="Proteomes" id="UP000007303"/>
    </source>
</evidence>
<name>H3C1K5_TETNG</name>
<feature type="compositionally biased region" description="Basic and acidic residues" evidence="10">
    <location>
        <begin position="276"/>
        <end position="318"/>
    </location>
</feature>
<feature type="domain" description="C2H2-type" evidence="11">
    <location>
        <begin position="520"/>
        <end position="547"/>
    </location>
</feature>
<keyword evidence="4" id="KW-0677">Repeat</keyword>
<evidence type="ECO:0000256" key="1">
    <source>
        <dbReference type="ARBA" id="ARBA00004123"/>
    </source>
</evidence>
<keyword evidence="6" id="KW-0862">Zinc</keyword>
<feature type="compositionally biased region" description="Polar residues" evidence="10">
    <location>
        <begin position="378"/>
        <end position="388"/>
    </location>
</feature>
<dbReference type="OMA" id="HELTHCA"/>
<dbReference type="PROSITE" id="PS50157">
    <property type="entry name" value="ZINC_FINGER_C2H2_2"/>
    <property type="match status" value="4"/>
</dbReference>
<keyword evidence="5 9" id="KW-0863">Zinc-finger</keyword>
<reference evidence="13" key="1">
    <citation type="journal article" date="2004" name="Nature">
        <title>Genome duplication in the teleost fish Tetraodon nigroviridis reveals the early vertebrate proto-karyotype.</title>
        <authorList>
            <person name="Jaillon O."/>
            <person name="Aury J.-M."/>
            <person name="Brunet F."/>
            <person name="Petit J.-L."/>
            <person name="Stange-Thomann N."/>
            <person name="Mauceli E."/>
            <person name="Bouneau L."/>
            <person name="Fischer C."/>
            <person name="Ozouf-Costaz C."/>
            <person name="Bernot A."/>
            <person name="Nicaud S."/>
            <person name="Jaffe D."/>
            <person name="Fisher S."/>
            <person name="Lutfalla G."/>
            <person name="Dossat C."/>
            <person name="Segurens B."/>
            <person name="Dasilva C."/>
            <person name="Salanoubat M."/>
            <person name="Levy M."/>
            <person name="Boudet N."/>
            <person name="Castellano S."/>
            <person name="Anthouard V."/>
            <person name="Jubin C."/>
            <person name="Castelli V."/>
            <person name="Katinka M."/>
            <person name="Vacherie B."/>
            <person name="Biemont C."/>
            <person name="Skalli Z."/>
            <person name="Cattolico L."/>
            <person name="Poulain J."/>
            <person name="De Berardinis V."/>
            <person name="Cruaud C."/>
            <person name="Duprat S."/>
            <person name="Brottier P."/>
            <person name="Coutanceau J.-P."/>
            <person name="Gouzy J."/>
            <person name="Parra G."/>
            <person name="Lardier G."/>
            <person name="Chapple C."/>
            <person name="McKernan K.J."/>
            <person name="McEwan P."/>
            <person name="Bosak S."/>
            <person name="Kellis M."/>
            <person name="Volff J.-N."/>
            <person name="Guigo R."/>
            <person name="Zody M.C."/>
            <person name="Mesirov J."/>
            <person name="Lindblad-Toh K."/>
            <person name="Birren B."/>
            <person name="Nusbaum C."/>
            <person name="Kahn D."/>
            <person name="Robinson-Rechavi M."/>
            <person name="Laudet V."/>
            <person name="Schachter V."/>
            <person name="Quetier F."/>
            <person name="Saurin W."/>
            <person name="Scarpelli C."/>
            <person name="Wincker P."/>
            <person name="Lander E.S."/>
            <person name="Weissenbach J."/>
            <person name="Roest Crollius H."/>
        </authorList>
    </citation>
    <scope>NUCLEOTIDE SEQUENCE [LARGE SCALE GENOMIC DNA]</scope>
</reference>
<dbReference type="Proteomes" id="UP000007303">
    <property type="component" value="Unassembled WGS sequence"/>
</dbReference>
<evidence type="ECO:0000256" key="3">
    <source>
        <dbReference type="ARBA" id="ARBA00022723"/>
    </source>
</evidence>
<dbReference type="AlphaFoldDB" id="H3C1K5"/>
<feature type="region of interest" description="Disordered" evidence="10">
    <location>
        <begin position="1"/>
        <end position="444"/>
    </location>
</feature>
<dbReference type="HOGENOM" id="CLU_459237_0_0_1"/>
<evidence type="ECO:0000256" key="9">
    <source>
        <dbReference type="PROSITE-ProRule" id="PRU00042"/>
    </source>
</evidence>
<keyword evidence="13" id="KW-1185">Reference proteome</keyword>
<evidence type="ECO:0000259" key="11">
    <source>
        <dbReference type="PROSITE" id="PS50157"/>
    </source>
</evidence>
<feature type="domain" description="C2H2-type" evidence="11">
    <location>
        <begin position="463"/>
        <end position="490"/>
    </location>
</feature>
<feature type="compositionally biased region" description="Polar residues" evidence="10">
    <location>
        <begin position="341"/>
        <end position="356"/>
    </location>
</feature>
<dbReference type="InterPro" id="IPR050331">
    <property type="entry name" value="Zinc_finger"/>
</dbReference>
<dbReference type="InParanoid" id="H3C1K5"/>
<feature type="compositionally biased region" description="Basic and acidic residues" evidence="10">
    <location>
        <begin position="198"/>
        <end position="214"/>
    </location>
</feature>
<evidence type="ECO:0000256" key="7">
    <source>
        <dbReference type="ARBA" id="ARBA00023125"/>
    </source>
</evidence>
<evidence type="ECO:0000256" key="10">
    <source>
        <dbReference type="SAM" id="MobiDB-lite"/>
    </source>
</evidence>
<dbReference type="Ensembl" id="ENSTNIT00000000616.1">
    <property type="protein sequence ID" value="ENSTNIP00000002121.1"/>
    <property type="gene ID" value="ENSTNIG00000001559.1"/>
</dbReference>
<proteinExistence type="inferred from homology"/>
<dbReference type="SMART" id="SM00355">
    <property type="entry name" value="ZnF_C2H2"/>
    <property type="match status" value="4"/>
</dbReference>
<dbReference type="GO" id="GO:0005634">
    <property type="term" value="C:nucleus"/>
    <property type="evidence" value="ECO:0007669"/>
    <property type="project" value="UniProtKB-SubCell"/>
</dbReference>